<organism evidence="3 4">
    <name type="scientific">Lihuaxuella thermophila</name>
    <dbReference type="NCBI Taxonomy" id="1173111"/>
    <lineage>
        <taxon>Bacteria</taxon>
        <taxon>Bacillati</taxon>
        <taxon>Bacillota</taxon>
        <taxon>Bacilli</taxon>
        <taxon>Bacillales</taxon>
        <taxon>Thermoactinomycetaceae</taxon>
        <taxon>Lihuaxuella</taxon>
    </lineage>
</organism>
<feature type="domain" description="Putative Flp pilus-assembly TadG-like N-terminal" evidence="2">
    <location>
        <begin position="14"/>
        <end position="58"/>
    </location>
</feature>
<keyword evidence="4" id="KW-1185">Reference proteome</keyword>
<dbReference type="EMBL" id="FOCQ01000016">
    <property type="protein sequence ID" value="SEN63029.1"/>
    <property type="molecule type" value="Genomic_DNA"/>
</dbReference>
<dbReference type="Proteomes" id="UP000199695">
    <property type="component" value="Unassembled WGS sequence"/>
</dbReference>
<gene>
    <name evidence="3" type="ORF">SAMN05444955_1166</name>
</gene>
<proteinExistence type="predicted"/>
<dbReference type="STRING" id="1173111.SAMN05444955_1166"/>
<evidence type="ECO:0000259" key="2">
    <source>
        <dbReference type="Pfam" id="PF13400"/>
    </source>
</evidence>
<dbReference type="OrthoDB" id="2989680at2"/>
<evidence type="ECO:0000313" key="3">
    <source>
        <dbReference type="EMBL" id="SEN63029.1"/>
    </source>
</evidence>
<accession>A0A1H8I3H5</accession>
<keyword evidence="1" id="KW-1133">Transmembrane helix</keyword>
<protein>
    <submittedName>
        <fullName evidence="3">Putative Flp pilus-assembly TadE/G-like</fullName>
    </submittedName>
</protein>
<dbReference type="RefSeq" id="WP_089971642.1">
    <property type="nucleotide sequence ID" value="NZ_FOCQ01000016.1"/>
</dbReference>
<dbReference type="AlphaFoldDB" id="A0A1H8I3H5"/>
<dbReference type="Pfam" id="PF13400">
    <property type="entry name" value="Tad"/>
    <property type="match status" value="1"/>
</dbReference>
<feature type="transmembrane region" description="Helical" evidence="1">
    <location>
        <begin position="20"/>
        <end position="42"/>
    </location>
</feature>
<keyword evidence="1" id="KW-0812">Transmembrane</keyword>
<evidence type="ECO:0000313" key="4">
    <source>
        <dbReference type="Proteomes" id="UP000199695"/>
    </source>
</evidence>
<evidence type="ECO:0000256" key="1">
    <source>
        <dbReference type="SAM" id="Phobius"/>
    </source>
</evidence>
<sequence length="202" mass="22360">MCIKLSSLLKNKNGNITITWLGALPVFIGFFLLLGSMGLAWASKSTAQTAADAGSFAATKKIDELLLPEIDKWIKDNLPNDPKLQEAFPDHINLNEIPMEKKLEHMFHGNHLIMSHFVKGVIKAHEGEIANAVRTYVQKNGGKPHGRIVLPVNDRVEVEAEAPFESLLLKEYFAGKTVKEKGAGPKRIYLKGISEGDIVIEY</sequence>
<dbReference type="InterPro" id="IPR028087">
    <property type="entry name" value="Tad_N"/>
</dbReference>
<name>A0A1H8I3H5_9BACL</name>
<keyword evidence="1" id="KW-0472">Membrane</keyword>
<reference evidence="3 4" key="1">
    <citation type="submission" date="2016-10" db="EMBL/GenBank/DDBJ databases">
        <authorList>
            <person name="de Groot N.N."/>
        </authorList>
    </citation>
    <scope>NUCLEOTIDE SEQUENCE [LARGE SCALE GENOMIC DNA]</scope>
    <source>
        <strain evidence="3 4">DSM 46701</strain>
    </source>
</reference>